<feature type="compositionally biased region" description="Pro residues" evidence="2">
    <location>
        <begin position="144"/>
        <end position="159"/>
    </location>
</feature>
<sequence length="715" mass="79269">MDAKEVISVLRPLTKDQVLLVCWRFRHDPAVSDSLTRLRSFVYSCKKNGFWETKNIDLASGLSALLKQAAFLEAQAVEPGAPSRQPPQPPPPPPPTSTSAASSAWRPAIRPTAAPDLPRNGPASDEGVKLKAPPVPASFRPMEAPAPAPKKVPPPPPPPAKEKTHPLAKPAELLPKAPPPGWLPIGAATGSGELPKKAPPVPPPVPQQRSPEIASVAQPPPAQPLQPVQPTQPHADSKALPVHKPDVESSEPATKPSEAPPADGLEVGMTVKIADGKIKGQGTVVSLSDTKAKVQRKSGGMPQEVNRSKLRPCIEEAKAGRRLREICGPATGALQRKIAEVIACQLHAGALRDLTRCSPQNKAAPDEGSAGAWPKPTQAASEDDLAERFKRRLEEAEAREKELLRRIAELEKDNAKFAEREAVARESEARKSATREREAETQKREMDQLQLRLEHSVAGQEALSAKVRAAEEQLEQERARHREVENDLNCRLDWATQRLHDWQTDGGNRWVEERLQQLKRHVEDLLREEVAVFADSWGMPEDQVASIFERLTTWQQKLVMKRFKGSKGSPVGLLRKYVSSCLHYGFTQDEIKDFAQKWAIPYSDAQDILGDLEVEQQKVVIQRFHYDERTANQSTASAQLKTYVSTCRQRGFWVADKKETCCKQLSAAWQLPQSSVRDLLVPLSLEQCEQLSRDRQPRSTESDGWAKWDSKHKDW</sequence>
<dbReference type="Proteomes" id="UP000604046">
    <property type="component" value="Unassembled WGS sequence"/>
</dbReference>
<evidence type="ECO:0000256" key="1">
    <source>
        <dbReference type="ARBA" id="ARBA00022581"/>
    </source>
</evidence>
<evidence type="ECO:0000313" key="3">
    <source>
        <dbReference type="EMBL" id="CAE7490456.1"/>
    </source>
</evidence>
<evidence type="ECO:0000313" key="4">
    <source>
        <dbReference type="Proteomes" id="UP000604046"/>
    </source>
</evidence>
<feature type="compositionally biased region" description="Pro residues" evidence="2">
    <location>
        <begin position="197"/>
        <end position="206"/>
    </location>
</feature>
<dbReference type="PANTHER" id="PTHR13037">
    <property type="entry name" value="FORMIN"/>
    <property type="match status" value="1"/>
</dbReference>
<feature type="region of interest" description="Disordered" evidence="2">
    <location>
        <begin position="692"/>
        <end position="715"/>
    </location>
</feature>
<dbReference type="EMBL" id="CAJNDS010002474">
    <property type="protein sequence ID" value="CAE7490456.1"/>
    <property type="molecule type" value="Genomic_DNA"/>
</dbReference>
<organism evidence="3 4">
    <name type="scientific">Symbiodinium natans</name>
    <dbReference type="NCBI Taxonomy" id="878477"/>
    <lineage>
        <taxon>Eukaryota</taxon>
        <taxon>Sar</taxon>
        <taxon>Alveolata</taxon>
        <taxon>Dinophyceae</taxon>
        <taxon>Suessiales</taxon>
        <taxon>Symbiodiniaceae</taxon>
        <taxon>Symbiodinium</taxon>
    </lineage>
</organism>
<comment type="caution">
    <text evidence="3">The sequence shown here is derived from an EMBL/GenBank/DDBJ whole genome shotgun (WGS) entry which is preliminary data.</text>
</comment>
<protein>
    <submittedName>
        <fullName evidence="3">PDC1 protein</fullName>
    </submittedName>
</protein>
<gene>
    <name evidence="3" type="primary">PDC1</name>
    <name evidence="3" type="ORF">SNAT2548_LOCUS27500</name>
</gene>
<proteinExistence type="predicted"/>
<accession>A0A812SUV9</accession>
<dbReference type="AlphaFoldDB" id="A0A812SUV9"/>
<name>A0A812SUV9_9DINO</name>
<feature type="compositionally biased region" description="Pro residues" evidence="2">
    <location>
        <begin position="84"/>
        <end position="96"/>
    </location>
</feature>
<dbReference type="PANTHER" id="PTHR13037:SF24">
    <property type="entry name" value="POLYCOMB PROTEIN PCL-RELATED"/>
    <property type="match status" value="1"/>
</dbReference>
<keyword evidence="1" id="KW-0945">Host-virus interaction</keyword>
<feature type="region of interest" description="Disordered" evidence="2">
    <location>
        <begin position="359"/>
        <end position="385"/>
    </location>
</feature>
<reference evidence="3" key="1">
    <citation type="submission" date="2021-02" db="EMBL/GenBank/DDBJ databases">
        <authorList>
            <person name="Dougan E. K."/>
            <person name="Rhodes N."/>
            <person name="Thang M."/>
            <person name="Chan C."/>
        </authorList>
    </citation>
    <scope>NUCLEOTIDE SEQUENCE</scope>
</reference>
<feature type="compositionally biased region" description="Low complexity" evidence="2">
    <location>
        <begin position="97"/>
        <end position="108"/>
    </location>
</feature>
<feature type="region of interest" description="Disordered" evidence="2">
    <location>
        <begin position="421"/>
        <end position="444"/>
    </location>
</feature>
<dbReference type="OrthoDB" id="445691at2759"/>
<feature type="region of interest" description="Disordered" evidence="2">
    <location>
        <begin position="76"/>
        <end position="265"/>
    </location>
</feature>
<keyword evidence="4" id="KW-1185">Reference proteome</keyword>
<evidence type="ECO:0000256" key="2">
    <source>
        <dbReference type="SAM" id="MobiDB-lite"/>
    </source>
</evidence>